<dbReference type="RefSeq" id="WP_062842838.1">
    <property type="nucleotide sequence ID" value="NZ_JACEIR010000010.1"/>
</dbReference>
<keyword evidence="2" id="KW-1185">Reference proteome</keyword>
<dbReference type="AlphaFoldDB" id="A0A8I1ADN5"/>
<organism evidence="1 2">
    <name type="scientific">Thermoactinomyces intermedius</name>
    <dbReference type="NCBI Taxonomy" id="2024"/>
    <lineage>
        <taxon>Bacteria</taxon>
        <taxon>Bacillati</taxon>
        <taxon>Bacillota</taxon>
        <taxon>Bacilli</taxon>
        <taxon>Bacillales</taxon>
        <taxon>Thermoactinomycetaceae</taxon>
        <taxon>Thermoactinomyces</taxon>
    </lineage>
</organism>
<dbReference type="Proteomes" id="UP000633619">
    <property type="component" value="Unassembled WGS sequence"/>
</dbReference>
<proteinExistence type="predicted"/>
<evidence type="ECO:0000313" key="2">
    <source>
        <dbReference type="Proteomes" id="UP000633619"/>
    </source>
</evidence>
<name>A0A8I1ADN5_THEIN</name>
<sequence>MEQQEQKEIREKAIEYIRGKYNKEFEVTKVSIGQVTGLVRVRGVVKDGKDTEATVFWEKPDEMDDTYVTRLWTEELKPKITSVIHKHMDVRKVEEVVYSDGTKKSDYTGEVPSVFQVLENGGDPDFTLEATMRIYENEGKYEKELRNFLKEIQLMNFNKFLMEVFVVDDELKSAPEDVKESSYTLYRYNIVIDDIQKVDIDSLDLDQYKTVIKE</sequence>
<dbReference type="EMBL" id="JAECVW010000007">
    <property type="protein sequence ID" value="MBH8595946.1"/>
    <property type="molecule type" value="Genomic_DNA"/>
</dbReference>
<evidence type="ECO:0000313" key="1">
    <source>
        <dbReference type="EMBL" id="MBH8595946.1"/>
    </source>
</evidence>
<accession>A0A8I1ADN5</accession>
<reference evidence="1 2" key="1">
    <citation type="submission" date="2020-12" db="EMBL/GenBank/DDBJ databases">
        <title>WGS of Thermoactinomyces spp.</title>
        <authorList>
            <person name="Cheng K."/>
        </authorList>
    </citation>
    <scope>NUCLEOTIDE SEQUENCE [LARGE SCALE GENOMIC DNA]</scope>
    <source>
        <strain evidence="2">CICC 10671\DSM 43846</strain>
    </source>
</reference>
<comment type="caution">
    <text evidence="1">The sequence shown here is derived from an EMBL/GenBank/DDBJ whole genome shotgun (WGS) entry which is preliminary data.</text>
</comment>
<protein>
    <submittedName>
        <fullName evidence="1">Uncharacterized protein</fullName>
    </submittedName>
</protein>
<gene>
    <name evidence="1" type="ORF">I8U20_11460</name>
</gene>